<keyword evidence="3" id="KW-1185">Reference proteome</keyword>
<dbReference type="Pfam" id="PF07818">
    <property type="entry name" value="HCNGP"/>
    <property type="match status" value="1"/>
</dbReference>
<feature type="compositionally biased region" description="Pro residues" evidence="1">
    <location>
        <begin position="40"/>
        <end position="57"/>
    </location>
</feature>
<gene>
    <name evidence="2" type="ORF">PCOR1329_LOCUS69739</name>
</gene>
<evidence type="ECO:0000313" key="3">
    <source>
        <dbReference type="Proteomes" id="UP001189429"/>
    </source>
</evidence>
<organism evidence="2 3">
    <name type="scientific">Prorocentrum cordatum</name>
    <dbReference type="NCBI Taxonomy" id="2364126"/>
    <lineage>
        <taxon>Eukaryota</taxon>
        <taxon>Sar</taxon>
        <taxon>Alveolata</taxon>
        <taxon>Dinophyceae</taxon>
        <taxon>Prorocentrales</taxon>
        <taxon>Prorocentraceae</taxon>
        <taxon>Prorocentrum</taxon>
    </lineage>
</organism>
<dbReference type="PANTHER" id="PTHR13464:SF0">
    <property type="entry name" value="SAP30-BINDING PROTEIN"/>
    <property type="match status" value="1"/>
</dbReference>
<dbReference type="PANTHER" id="PTHR13464">
    <property type="entry name" value="TRANSCRIPTIONAL REGULATOR PROTEIN HCNGP"/>
    <property type="match status" value="1"/>
</dbReference>
<feature type="region of interest" description="Disordered" evidence="1">
    <location>
        <begin position="1"/>
        <end position="107"/>
    </location>
</feature>
<evidence type="ECO:0000313" key="2">
    <source>
        <dbReference type="EMBL" id="CAK0889086.1"/>
    </source>
</evidence>
<feature type="compositionally biased region" description="Low complexity" evidence="1">
    <location>
        <begin position="58"/>
        <end position="69"/>
    </location>
</feature>
<dbReference type="InterPro" id="IPR012479">
    <property type="entry name" value="SAP30BP"/>
</dbReference>
<dbReference type="EMBL" id="CAUYUJ010019170">
    <property type="protein sequence ID" value="CAK0889086.1"/>
    <property type="molecule type" value="Genomic_DNA"/>
</dbReference>
<name>A0ABN9WQV1_9DINO</name>
<proteinExistence type="predicted"/>
<sequence length="224" mass="23031">MAGLLGAYEDSDEDDDAPSILARQASASQAEAAAGKAPPAGAPPAGAPPAEAPPAPRAAPGAEAEAAEGAGEESESEAGGSPERGAGEEEASILLAVPPSPPGEPQAELVERVRSLYELKQKGKSIRDHIQGSRDWSNPYILEQVIKVLEIDEYGSNYPKDDVFDPAKVAEHPSDRLLQRKGVRAPAFAQEAQERQPSRAEMPAPAPGSGAGQPAALHAGALVA</sequence>
<reference evidence="2" key="1">
    <citation type="submission" date="2023-10" db="EMBL/GenBank/DDBJ databases">
        <authorList>
            <person name="Chen Y."/>
            <person name="Shah S."/>
            <person name="Dougan E. K."/>
            <person name="Thang M."/>
            <person name="Chan C."/>
        </authorList>
    </citation>
    <scope>NUCLEOTIDE SEQUENCE [LARGE SCALE GENOMIC DNA]</scope>
</reference>
<feature type="region of interest" description="Disordered" evidence="1">
    <location>
        <begin position="180"/>
        <end position="224"/>
    </location>
</feature>
<dbReference type="Proteomes" id="UP001189429">
    <property type="component" value="Unassembled WGS sequence"/>
</dbReference>
<comment type="caution">
    <text evidence="2">The sequence shown here is derived from an EMBL/GenBank/DDBJ whole genome shotgun (WGS) entry which is preliminary data.</text>
</comment>
<protein>
    <submittedName>
        <fullName evidence="2">Uncharacterized protein</fullName>
    </submittedName>
</protein>
<feature type="compositionally biased region" description="Low complexity" evidence="1">
    <location>
        <begin position="22"/>
        <end position="39"/>
    </location>
</feature>
<accession>A0ABN9WQV1</accession>
<evidence type="ECO:0000256" key="1">
    <source>
        <dbReference type="SAM" id="MobiDB-lite"/>
    </source>
</evidence>